<dbReference type="Gene3D" id="2.60.40.640">
    <property type="match status" value="1"/>
</dbReference>
<evidence type="ECO:0000313" key="4">
    <source>
        <dbReference type="WBParaSite" id="GPLIN_001406400"/>
    </source>
</evidence>
<evidence type="ECO:0000313" key="3">
    <source>
        <dbReference type="Proteomes" id="UP000050741"/>
    </source>
</evidence>
<proteinExistence type="inferred from homology"/>
<dbReference type="WBParaSite" id="GPLIN_001406400">
    <property type="protein sequence ID" value="GPLIN_001406400"/>
    <property type="gene ID" value="GPLIN_001406400"/>
</dbReference>
<evidence type="ECO:0000256" key="1">
    <source>
        <dbReference type="ARBA" id="ARBA00005298"/>
    </source>
</evidence>
<protein>
    <submittedName>
        <fullName evidence="4">Arrestin_N domain-containing protein</fullName>
    </submittedName>
</protein>
<reference evidence="3" key="2">
    <citation type="submission" date="2014-05" db="EMBL/GenBank/DDBJ databases">
        <title>The genome and life-stage specific transcriptomes of Globodera pallida elucidate key aspects of plant parasitism by a cyst nematode.</title>
        <authorList>
            <person name="Cotton J.A."/>
            <person name="Lilley C.J."/>
            <person name="Jones L.M."/>
            <person name="Kikuchi T."/>
            <person name="Reid A.J."/>
            <person name="Thorpe P."/>
            <person name="Tsai I.J."/>
            <person name="Beasley H."/>
            <person name="Blok V."/>
            <person name="Cock P.J.A."/>
            <person name="Van den Akker S.E."/>
            <person name="Holroyd N."/>
            <person name="Hunt M."/>
            <person name="Mantelin S."/>
            <person name="Naghra H."/>
            <person name="Pain A."/>
            <person name="Palomares-Rius J.E."/>
            <person name="Zarowiecki M."/>
            <person name="Berriman M."/>
            <person name="Jones J.T."/>
            <person name="Urwin P.E."/>
        </authorList>
    </citation>
    <scope>NUCLEOTIDE SEQUENCE [LARGE SCALE GENOMIC DNA]</scope>
    <source>
        <strain evidence="3">Lindley</strain>
    </source>
</reference>
<feature type="domain" description="Arrestin-like N-terminal" evidence="2">
    <location>
        <begin position="16"/>
        <end position="62"/>
    </location>
</feature>
<reference evidence="3" key="1">
    <citation type="submission" date="2013-12" db="EMBL/GenBank/DDBJ databases">
        <authorList>
            <person name="Aslett M."/>
        </authorList>
    </citation>
    <scope>NUCLEOTIDE SEQUENCE [LARGE SCALE GENOMIC DNA]</scope>
    <source>
        <strain evidence="3">Lindley</strain>
    </source>
</reference>
<dbReference type="Proteomes" id="UP000050741">
    <property type="component" value="Unassembled WGS sequence"/>
</dbReference>
<organism evidence="3 4">
    <name type="scientific">Globodera pallida</name>
    <name type="common">Potato cyst nematode worm</name>
    <name type="synonym">Heterodera pallida</name>
    <dbReference type="NCBI Taxonomy" id="36090"/>
    <lineage>
        <taxon>Eukaryota</taxon>
        <taxon>Metazoa</taxon>
        <taxon>Ecdysozoa</taxon>
        <taxon>Nematoda</taxon>
        <taxon>Chromadorea</taxon>
        <taxon>Rhabditida</taxon>
        <taxon>Tylenchina</taxon>
        <taxon>Tylenchomorpha</taxon>
        <taxon>Tylenchoidea</taxon>
        <taxon>Heteroderidae</taxon>
        <taxon>Heteroderinae</taxon>
        <taxon>Globodera</taxon>
    </lineage>
</organism>
<dbReference type="InterPro" id="IPR011021">
    <property type="entry name" value="Arrestin-like_N"/>
</dbReference>
<comment type="similarity">
    <text evidence="1">Belongs to the arrestin family.</text>
</comment>
<name>A0A183CMF8_GLOPA</name>
<sequence>MKLDNFELSFEKPHTQRDFYMAGEEIKGNVGIKVKESIRVARLSLRFLGSVHTAWKDKFTSIAYESVELVLDEYRDVTSELSQHCNGIMELFSASEKMDTVGSNTVAWHLWMYRTKEGIANLLQVKKEFAVVSYLNLDAPHFRSPAHSFEQMIVLGIFCGRPRGWMSVDLCVSELGLMPGETYEVTLTVENTLKKGRRKNHLGEGHQCGLISLCQQIDFRARAKNKPHTWERRSLTTAVQSNVGEWLQRNLDKCNFRAYAKRTVLKDPKPNRHTS</sequence>
<dbReference type="Pfam" id="PF00339">
    <property type="entry name" value="Arrestin_N"/>
    <property type="match status" value="1"/>
</dbReference>
<evidence type="ECO:0000259" key="2">
    <source>
        <dbReference type="Pfam" id="PF00339"/>
    </source>
</evidence>
<accession>A0A183CMF8</accession>
<dbReference type="AlphaFoldDB" id="A0A183CMF8"/>
<keyword evidence="3" id="KW-1185">Reference proteome</keyword>
<reference evidence="4" key="3">
    <citation type="submission" date="2016-06" db="UniProtKB">
        <authorList>
            <consortium name="WormBaseParasite"/>
        </authorList>
    </citation>
    <scope>IDENTIFICATION</scope>
</reference>
<dbReference type="InterPro" id="IPR014752">
    <property type="entry name" value="Arrestin-like_C"/>
</dbReference>